<dbReference type="GO" id="GO:0046872">
    <property type="term" value="F:metal ion binding"/>
    <property type="evidence" value="ECO:0007669"/>
    <property type="project" value="UniProtKB-KW"/>
</dbReference>
<feature type="domain" description="tRNA-guanine(15) transglycosylase-like" evidence="6">
    <location>
        <begin position="16"/>
        <end position="215"/>
    </location>
</feature>
<dbReference type="NCBIfam" id="TIGR00449">
    <property type="entry name" value="tgt_general"/>
    <property type="match status" value="1"/>
</dbReference>
<evidence type="ECO:0000256" key="4">
    <source>
        <dbReference type="ARBA" id="ARBA00022833"/>
    </source>
</evidence>
<evidence type="ECO:0000313" key="8">
    <source>
        <dbReference type="Proteomes" id="UP000789831"/>
    </source>
</evidence>
<keyword evidence="2 5" id="KW-0819">tRNA processing</keyword>
<dbReference type="Gene3D" id="3.20.20.105">
    <property type="entry name" value="Queuine tRNA-ribosyltransferase-like"/>
    <property type="match status" value="2"/>
</dbReference>
<keyword evidence="4 5" id="KW-0862">Zinc</keyword>
<dbReference type="SUPFAM" id="SSF51713">
    <property type="entry name" value="tRNA-guanine transglycosylase"/>
    <property type="match status" value="1"/>
</dbReference>
<reference evidence="7" key="1">
    <citation type="submission" date="2021-06" db="EMBL/GenBank/DDBJ databases">
        <authorList>
            <person name="Kallberg Y."/>
            <person name="Tangrot J."/>
            <person name="Rosling A."/>
        </authorList>
    </citation>
    <scope>NUCLEOTIDE SEQUENCE</scope>
    <source>
        <strain evidence="7">MT106</strain>
    </source>
</reference>
<keyword evidence="8" id="KW-1185">Reference proteome</keyword>
<dbReference type="PANTHER" id="PTHR46064:SF1">
    <property type="entry name" value="QUEUINE TRNA-RIBOSYLTRANSFERASE ACCESSORY SUBUNIT 2"/>
    <property type="match status" value="1"/>
</dbReference>
<sequence length="375" mass="42650">MNTLSFNILKTTENSIRPGKLTLREKTIKTPNCILYTTKGSVPHLTPDNLRHLPFGAVQVTLEQFVDVQPPPSIKFPDGIHKFLNLEDFLVYFDIRDPSKIQTSSFNTDHYVSVRTHQGVRKITADDYIDYMNIYKPDIVANMADILYSERPGQNRVRKSVTRTLQWLDELLNSKKLTVDRRIQEGIHVFGALTGNQYREERKRSAEETMKRDVSDGVLAGIAAGIDLFDTSYPTKMADNGHALTFSLKHSQNQSDFEVSNSSTSNTIPRSINLLDPQFKKDFRPFVPMCTCIACLNYSRAYVHHLVDTREMLGSILLISHNLLQYAQFFQDIRESIENGTFEKDAKMFKDVFGFEELDPATITSSSSSEEASSL</sequence>
<dbReference type="InterPro" id="IPR036511">
    <property type="entry name" value="TGT-like_sf"/>
</dbReference>
<comment type="cofactor">
    <cofactor evidence="5">
        <name>Zn(2+)</name>
        <dbReference type="ChEBI" id="CHEBI:29105"/>
    </cofactor>
    <text evidence="5">Binds 1 zinc ion per subunit.</text>
</comment>
<evidence type="ECO:0000256" key="1">
    <source>
        <dbReference type="ARBA" id="ARBA00022490"/>
    </source>
</evidence>
<feature type="binding site" evidence="5">
    <location>
        <position position="290"/>
    </location>
    <ligand>
        <name>Zn(2+)</name>
        <dbReference type="ChEBI" id="CHEBI:29105"/>
    </ligand>
</feature>
<comment type="subunit">
    <text evidence="5">Heterodimer of a catalytic subunit and an accessory subunit.</text>
</comment>
<keyword evidence="3 5" id="KW-0479">Metal-binding</keyword>
<proteinExistence type="inferred from homology"/>
<evidence type="ECO:0000256" key="3">
    <source>
        <dbReference type="ARBA" id="ARBA00022723"/>
    </source>
</evidence>
<name>A0A9N8VIE0_9GLOM</name>
<feature type="binding site" evidence="5">
    <location>
        <position position="295"/>
    </location>
    <ligand>
        <name>Zn(2+)</name>
        <dbReference type="ChEBI" id="CHEBI:29105"/>
    </ligand>
</feature>
<protein>
    <recommendedName>
        <fullName evidence="5">Queuine tRNA-ribosyltransferase accessory subunit 2</fullName>
    </recommendedName>
    <alternativeName>
        <fullName evidence="5">Queuine tRNA-ribosyltransferase domain-containing protein 1</fullName>
    </alternativeName>
</protein>
<comment type="subcellular location">
    <subcellularLocation>
        <location evidence="5">Cytoplasm</location>
    </subcellularLocation>
</comment>
<dbReference type="HAMAP" id="MF_03043">
    <property type="entry name" value="QTRT2"/>
    <property type="match status" value="1"/>
</dbReference>
<feature type="domain" description="tRNA-guanine(15) transglycosylase-like" evidence="6">
    <location>
        <begin position="218"/>
        <end position="350"/>
    </location>
</feature>
<comment type="caution">
    <text evidence="7">The sequence shown here is derived from an EMBL/GenBank/DDBJ whole genome shotgun (WGS) entry which is preliminary data.</text>
</comment>
<dbReference type="InterPro" id="IPR028592">
    <property type="entry name" value="QTRTD1"/>
</dbReference>
<accession>A0A9N8VIE0</accession>
<gene>
    <name evidence="7" type="ORF">AGERDE_LOCUS1744</name>
</gene>
<dbReference type="InterPro" id="IPR050852">
    <property type="entry name" value="Queuine_tRNA-ribosyltrfase"/>
</dbReference>
<feature type="binding site" evidence="5">
    <location>
        <position position="321"/>
    </location>
    <ligand>
        <name>Zn(2+)</name>
        <dbReference type="ChEBI" id="CHEBI:29105"/>
    </ligand>
</feature>
<evidence type="ECO:0000313" key="7">
    <source>
        <dbReference type="EMBL" id="CAG8451200.1"/>
    </source>
</evidence>
<dbReference type="Pfam" id="PF01702">
    <property type="entry name" value="TGT"/>
    <property type="match status" value="2"/>
</dbReference>
<keyword evidence="1 5" id="KW-0963">Cytoplasm</keyword>
<dbReference type="PANTHER" id="PTHR46064">
    <property type="entry name" value="QUEUINE TRNA-RIBOSYLTRANSFERASE ACCESSORY SUBUNIT 2"/>
    <property type="match status" value="1"/>
</dbReference>
<evidence type="ECO:0000256" key="5">
    <source>
        <dbReference type="HAMAP-Rule" id="MF_03043"/>
    </source>
</evidence>
<dbReference type="InterPro" id="IPR002616">
    <property type="entry name" value="tRNA_ribo_trans-like"/>
</dbReference>
<organism evidence="7 8">
    <name type="scientific">Ambispora gerdemannii</name>
    <dbReference type="NCBI Taxonomy" id="144530"/>
    <lineage>
        <taxon>Eukaryota</taxon>
        <taxon>Fungi</taxon>
        <taxon>Fungi incertae sedis</taxon>
        <taxon>Mucoromycota</taxon>
        <taxon>Glomeromycotina</taxon>
        <taxon>Glomeromycetes</taxon>
        <taxon>Archaeosporales</taxon>
        <taxon>Ambisporaceae</taxon>
        <taxon>Ambispora</taxon>
    </lineage>
</organism>
<evidence type="ECO:0000256" key="2">
    <source>
        <dbReference type="ARBA" id="ARBA00022694"/>
    </source>
</evidence>
<dbReference type="GO" id="GO:0005737">
    <property type="term" value="C:cytoplasm"/>
    <property type="evidence" value="ECO:0007669"/>
    <property type="project" value="UniProtKB-SubCell"/>
</dbReference>
<comment type="function">
    <text evidence="5">Non-catalytic subunit of the queuine tRNA-ribosyltransferase (TGT) that catalyzes the base-exchange of a guanine (G) residue with queuine (Q) at position 34 (anticodon wobble position) in tRNAs with GU(N) anticodons (tRNA-Asp, -Asn, -His and -Tyr), resulting in the hypermodified nucleoside queuosine (7-(((4,5-cis-dihydroxy-2-cyclopenten-1-yl)amino)methyl)-7-deazaguanosine).</text>
</comment>
<dbReference type="Proteomes" id="UP000789831">
    <property type="component" value="Unassembled WGS sequence"/>
</dbReference>
<dbReference type="GO" id="GO:0008479">
    <property type="term" value="F:tRNA-guanosine(34) queuine transglycosylase activity"/>
    <property type="evidence" value="ECO:0007669"/>
    <property type="project" value="UniProtKB-UniRule"/>
</dbReference>
<evidence type="ECO:0000259" key="6">
    <source>
        <dbReference type="Pfam" id="PF01702"/>
    </source>
</evidence>
<dbReference type="EMBL" id="CAJVPL010000127">
    <property type="protein sequence ID" value="CAG8451200.1"/>
    <property type="molecule type" value="Genomic_DNA"/>
</dbReference>
<dbReference type="AlphaFoldDB" id="A0A9N8VIE0"/>
<dbReference type="GO" id="GO:0006400">
    <property type="term" value="P:tRNA modification"/>
    <property type="evidence" value="ECO:0007669"/>
    <property type="project" value="InterPro"/>
</dbReference>
<dbReference type="OrthoDB" id="27601at2759"/>
<feature type="binding site" evidence="5">
    <location>
        <position position="292"/>
    </location>
    <ligand>
        <name>Zn(2+)</name>
        <dbReference type="ChEBI" id="CHEBI:29105"/>
    </ligand>
</feature>
<comment type="similarity">
    <text evidence="5">Belongs to the queuine tRNA-ribosyltransferase family. QTRT2 subfamily.</text>
</comment>